<proteinExistence type="predicted"/>
<keyword evidence="1" id="KW-0472">Membrane</keyword>
<name>X1DA79_9ZZZZ</name>
<protein>
    <submittedName>
        <fullName evidence="2">Uncharacterized protein</fullName>
    </submittedName>
</protein>
<evidence type="ECO:0000256" key="1">
    <source>
        <dbReference type="SAM" id="Phobius"/>
    </source>
</evidence>
<feature type="transmembrane region" description="Helical" evidence="1">
    <location>
        <begin position="51"/>
        <end position="70"/>
    </location>
</feature>
<dbReference type="AlphaFoldDB" id="X1DA79"/>
<reference evidence="2" key="1">
    <citation type="journal article" date="2014" name="Front. Microbiol.">
        <title>High frequency of phylogenetically diverse reductive dehalogenase-homologous genes in deep subseafloor sedimentary metagenomes.</title>
        <authorList>
            <person name="Kawai M."/>
            <person name="Futagami T."/>
            <person name="Toyoda A."/>
            <person name="Takaki Y."/>
            <person name="Nishi S."/>
            <person name="Hori S."/>
            <person name="Arai W."/>
            <person name="Tsubouchi T."/>
            <person name="Morono Y."/>
            <person name="Uchiyama I."/>
            <person name="Ito T."/>
            <person name="Fujiyama A."/>
            <person name="Inagaki F."/>
            <person name="Takami H."/>
        </authorList>
    </citation>
    <scope>NUCLEOTIDE SEQUENCE</scope>
    <source>
        <strain evidence="2">Expedition CK06-06</strain>
    </source>
</reference>
<organism evidence="2">
    <name type="scientific">marine sediment metagenome</name>
    <dbReference type="NCBI Taxonomy" id="412755"/>
    <lineage>
        <taxon>unclassified sequences</taxon>
        <taxon>metagenomes</taxon>
        <taxon>ecological metagenomes</taxon>
    </lineage>
</organism>
<sequence>MKTKEKMRKLFNEDKVKLVFEIVSCLVILNIMVWSVIGYSELIGGSSVGKITFYSVMIIFFIFKLGDLFTRGLRDVFNKRGNKQHKSIRK</sequence>
<accession>X1DA79</accession>
<keyword evidence="1" id="KW-1133">Transmembrane helix</keyword>
<keyword evidence="1" id="KW-0812">Transmembrane</keyword>
<dbReference type="EMBL" id="BART01033173">
    <property type="protein sequence ID" value="GAH17686.1"/>
    <property type="molecule type" value="Genomic_DNA"/>
</dbReference>
<gene>
    <name evidence="2" type="ORF">S01H4_57096</name>
</gene>
<comment type="caution">
    <text evidence="2">The sequence shown here is derived from an EMBL/GenBank/DDBJ whole genome shotgun (WGS) entry which is preliminary data.</text>
</comment>
<feature type="transmembrane region" description="Helical" evidence="1">
    <location>
        <begin position="20"/>
        <end position="39"/>
    </location>
</feature>
<evidence type="ECO:0000313" key="2">
    <source>
        <dbReference type="EMBL" id="GAH17686.1"/>
    </source>
</evidence>